<reference evidence="2" key="1">
    <citation type="submission" date="2021-11" db="EMBL/GenBank/DDBJ databases">
        <authorList>
            <person name="Schell T."/>
        </authorList>
    </citation>
    <scope>NUCLEOTIDE SEQUENCE</scope>
    <source>
        <strain evidence="2">M5</strain>
    </source>
</reference>
<proteinExistence type="predicted"/>
<dbReference type="AlphaFoldDB" id="A0A8J2RMR2"/>
<feature type="compositionally biased region" description="Polar residues" evidence="1">
    <location>
        <begin position="81"/>
        <end position="92"/>
    </location>
</feature>
<dbReference type="InterPro" id="IPR052457">
    <property type="entry name" value="Ankyrin-DD_containing_protein"/>
</dbReference>
<dbReference type="EMBL" id="CAKKLH010000187">
    <property type="protein sequence ID" value="CAH0105441.1"/>
    <property type="molecule type" value="Genomic_DNA"/>
</dbReference>
<evidence type="ECO:0000313" key="2">
    <source>
        <dbReference type="EMBL" id="CAH0105441.1"/>
    </source>
</evidence>
<accession>A0A8J2RMR2</accession>
<dbReference type="OrthoDB" id="6381410at2759"/>
<dbReference type="PANTHER" id="PTHR24125">
    <property type="entry name" value="ANKYRIN REPEAT AND DEATH DOMAIN-CONTAINING PROTEIN"/>
    <property type="match status" value="1"/>
</dbReference>
<protein>
    <submittedName>
        <fullName evidence="2">Uncharacterized protein</fullName>
    </submittedName>
</protein>
<dbReference type="PANTHER" id="PTHR24125:SF5">
    <property type="entry name" value="ANKYRIN REPEAT PROTEIN"/>
    <property type="match status" value="1"/>
</dbReference>
<feature type="region of interest" description="Disordered" evidence="1">
    <location>
        <begin position="1"/>
        <end position="93"/>
    </location>
</feature>
<organism evidence="2 3">
    <name type="scientific">Daphnia galeata</name>
    <dbReference type="NCBI Taxonomy" id="27404"/>
    <lineage>
        <taxon>Eukaryota</taxon>
        <taxon>Metazoa</taxon>
        <taxon>Ecdysozoa</taxon>
        <taxon>Arthropoda</taxon>
        <taxon>Crustacea</taxon>
        <taxon>Branchiopoda</taxon>
        <taxon>Diplostraca</taxon>
        <taxon>Cladocera</taxon>
        <taxon>Anomopoda</taxon>
        <taxon>Daphniidae</taxon>
        <taxon>Daphnia</taxon>
    </lineage>
</organism>
<gene>
    <name evidence="2" type="ORF">DGAL_LOCUS8464</name>
</gene>
<comment type="caution">
    <text evidence="2">The sequence shown here is derived from an EMBL/GenBank/DDBJ whole genome shotgun (WGS) entry which is preliminary data.</text>
</comment>
<evidence type="ECO:0000256" key="1">
    <source>
        <dbReference type="SAM" id="MobiDB-lite"/>
    </source>
</evidence>
<keyword evidence="3" id="KW-1185">Reference proteome</keyword>
<dbReference type="Proteomes" id="UP000789390">
    <property type="component" value="Unassembled WGS sequence"/>
</dbReference>
<evidence type="ECO:0000313" key="3">
    <source>
        <dbReference type="Proteomes" id="UP000789390"/>
    </source>
</evidence>
<sequence length="527" mass="60358">MSKRKNPIGSLNSKKSRIITETEITPEKKRKCTTQNGGPNSKKSRSTESSPCSSAGLQNTEQGLDNGPQPIEPSNEDCNTETENSSASSGLKNTEHGNIFQLKLLMLFLIRGIASGYEFKLGTEMPKVGGKFDDLIFKYEIEKADGTNDKTERYRFLQAKHKQNEETGKITATDLRNNSGDFSLPKYFRSYCREIKKHCSAENVRDCIICTNIGFGDEEAITKLGKDGFQLIPYSDPDNILVFDPIRNQESGITIKTPARYKLKNTDKLRQEMKKWSEVHLLATTLLKYVSVKDPKLDLNCDVFKKYHLVLVKEWEVIERQMKKKEFSGKLGGKFMDGKNLTGNVKEFRNILSDLTIKQDKNKETNDSPESIFQEFWSKKSFKFSASFGDNKSNKKPSDETKESLDCAIHDEDITHFLDKLVFAVHTPNEVELETSLKEEVGKYYELHENDFQSDFILRNMLDWFKKKESTFMTSEEGTKIFKKGKKKMKSLRVTGISIDYQKQLKKVLKFNEEAIGEMKSHLISKK</sequence>
<name>A0A8J2RMR2_9CRUS</name>
<feature type="compositionally biased region" description="Polar residues" evidence="1">
    <location>
        <begin position="33"/>
        <end position="63"/>
    </location>
</feature>